<evidence type="ECO:0000256" key="1">
    <source>
        <dbReference type="SAM" id="MobiDB-lite"/>
    </source>
</evidence>
<proteinExistence type="predicted"/>
<evidence type="ECO:0000313" key="3">
    <source>
        <dbReference type="Proteomes" id="UP000479190"/>
    </source>
</evidence>
<feature type="non-terminal residue" evidence="2">
    <location>
        <position position="1"/>
    </location>
</feature>
<organism evidence="2 3">
    <name type="scientific">Trichogramma brassicae</name>
    <dbReference type="NCBI Taxonomy" id="86971"/>
    <lineage>
        <taxon>Eukaryota</taxon>
        <taxon>Metazoa</taxon>
        <taxon>Ecdysozoa</taxon>
        <taxon>Arthropoda</taxon>
        <taxon>Hexapoda</taxon>
        <taxon>Insecta</taxon>
        <taxon>Pterygota</taxon>
        <taxon>Neoptera</taxon>
        <taxon>Endopterygota</taxon>
        <taxon>Hymenoptera</taxon>
        <taxon>Apocrita</taxon>
        <taxon>Proctotrupomorpha</taxon>
        <taxon>Chalcidoidea</taxon>
        <taxon>Trichogrammatidae</taxon>
        <taxon>Trichogramma</taxon>
    </lineage>
</organism>
<reference evidence="2 3" key="1">
    <citation type="submission" date="2020-02" db="EMBL/GenBank/DDBJ databases">
        <authorList>
            <person name="Ferguson B K."/>
        </authorList>
    </citation>
    <scope>NUCLEOTIDE SEQUENCE [LARGE SCALE GENOMIC DNA]</scope>
</reference>
<dbReference type="EMBL" id="CADCXV010000728">
    <property type="protein sequence ID" value="CAB0033918.1"/>
    <property type="molecule type" value="Genomic_DNA"/>
</dbReference>
<keyword evidence="3" id="KW-1185">Reference proteome</keyword>
<protein>
    <submittedName>
        <fullName evidence="2">Uncharacterized protein</fullName>
    </submittedName>
</protein>
<sequence length="291" mass="32508">FLGYTKSMVASQHVNYLPRACSRHDRGADTSGSRLVVSAAHAETAEAHQDSRQSSITGRHNDKRRSGDVPRWLGQSGASVQRAQGKFITIHNRPPPTALALKIIRYYIMYKSPFYFRGSADDCASWKNTTVIISSISRDENLSRSIIVATSATDSANFKLRHTLRSRVISNGSGASAAAVCSRYLSTRSRPHIRPHVCASEGWWTISAMILTRHSSSSSSSSSVVQRMHTNSQRRRLRLLVPFPYLSGKMSFKYDLDEILLKTWVTCNSGLMKSFYLSSINTERLSPPRSY</sequence>
<accession>A0A6H5I9S6</accession>
<dbReference type="AlphaFoldDB" id="A0A6H5I9S6"/>
<evidence type="ECO:0000313" key="2">
    <source>
        <dbReference type="EMBL" id="CAB0033918.1"/>
    </source>
</evidence>
<name>A0A6H5I9S6_9HYME</name>
<dbReference type="Proteomes" id="UP000479190">
    <property type="component" value="Unassembled WGS sequence"/>
</dbReference>
<feature type="region of interest" description="Disordered" evidence="1">
    <location>
        <begin position="40"/>
        <end position="74"/>
    </location>
</feature>
<gene>
    <name evidence="2" type="ORF">TBRA_LOCUS5816</name>
</gene>